<accession>A0A0K2SVA3</accession>
<sequence length="25" mass="2923">MVSAKINNREFNNFLEKPSKKIMPS</sequence>
<dbReference type="EMBL" id="HACA01000243">
    <property type="protein sequence ID" value="CDW17604.1"/>
    <property type="molecule type" value="Transcribed_RNA"/>
</dbReference>
<dbReference type="AlphaFoldDB" id="A0A0K2SVA3"/>
<protein>
    <submittedName>
        <fullName evidence="1">Uncharacterized protein</fullName>
    </submittedName>
</protein>
<evidence type="ECO:0000313" key="1">
    <source>
        <dbReference type="EMBL" id="CDW17604.1"/>
    </source>
</evidence>
<name>A0A0K2SVA3_LEPSM</name>
<proteinExistence type="predicted"/>
<organism evidence="1">
    <name type="scientific">Lepeophtheirus salmonis</name>
    <name type="common">Salmon louse</name>
    <name type="synonym">Caligus salmonis</name>
    <dbReference type="NCBI Taxonomy" id="72036"/>
    <lineage>
        <taxon>Eukaryota</taxon>
        <taxon>Metazoa</taxon>
        <taxon>Ecdysozoa</taxon>
        <taxon>Arthropoda</taxon>
        <taxon>Crustacea</taxon>
        <taxon>Multicrustacea</taxon>
        <taxon>Hexanauplia</taxon>
        <taxon>Copepoda</taxon>
        <taxon>Siphonostomatoida</taxon>
        <taxon>Caligidae</taxon>
        <taxon>Lepeophtheirus</taxon>
    </lineage>
</organism>
<reference evidence="1" key="1">
    <citation type="submission" date="2014-05" db="EMBL/GenBank/DDBJ databases">
        <authorList>
            <person name="Chronopoulou M."/>
        </authorList>
    </citation>
    <scope>NUCLEOTIDE SEQUENCE</scope>
    <source>
        <tissue evidence="1">Whole organism</tissue>
    </source>
</reference>